<dbReference type="CDD" id="cd00028">
    <property type="entry name" value="B_lectin"/>
    <property type="match status" value="1"/>
</dbReference>
<sequence length="145" mass="15249">MAIAKSIYTPPLVLLLATLTLLLPTLTLLLPTTFSASSNILLSGGFLTAGRSLQYNGYALAMQKDCNLVLYDAGYEVWSTGTAGMGKKCYLFMQGDGNLVVRNGTGPVWSTGTSVGVGQYALVLKPNRDVVILGGAVWTARTGLA</sequence>
<dbReference type="GO" id="GO:0051707">
    <property type="term" value="P:response to other organism"/>
    <property type="evidence" value="ECO:0007669"/>
    <property type="project" value="UniProtKB-ARBA"/>
</dbReference>
<feature type="domain" description="Bulb-type lectin" evidence="1">
    <location>
        <begin position="38"/>
        <end position="145"/>
    </location>
</feature>
<dbReference type="Gene3D" id="2.90.10.10">
    <property type="entry name" value="Bulb-type lectin domain"/>
    <property type="match status" value="1"/>
</dbReference>
<dbReference type="AlphaFoldDB" id="A0AAV9DBW0"/>
<reference evidence="2" key="1">
    <citation type="journal article" date="2023" name="Nat. Commun.">
        <title>Diploid and tetraploid genomes of Acorus and the evolution of monocots.</title>
        <authorList>
            <person name="Ma L."/>
            <person name="Liu K.W."/>
            <person name="Li Z."/>
            <person name="Hsiao Y.Y."/>
            <person name="Qi Y."/>
            <person name="Fu T."/>
            <person name="Tang G.D."/>
            <person name="Zhang D."/>
            <person name="Sun W.H."/>
            <person name="Liu D.K."/>
            <person name="Li Y."/>
            <person name="Chen G.Z."/>
            <person name="Liu X.D."/>
            <person name="Liao X.Y."/>
            <person name="Jiang Y.T."/>
            <person name="Yu X."/>
            <person name="Hao Y."/>
            <person name="Huang J."/>
            <person name="Zhao X.W."/>
            <person name="Ke S."/>
            <person name="Chen Y.Y."/>
            <person name="Wu W.L."/>
            <person name="Hsu J.L."/>
            <person name="Lin Y.F."/>
            <person name="Huang M.D."/>
            <person name="Li C.Y."/>
            <person name="Huang L."/>
            <person name="Wang Z.W."/>
            <person name="Zhao X."/>
            <person name="Zhong W.Y."/>
            <person name="Peng D.H."/>
            <person name="Ahmad S."/>
            <person name="Lan S."/>
            <person name="Zhang J.S."/>
            <person name="Tsai W.C."/>
            <person name="Van de Peer Y."/>
            <person name="Liu Z.J."/>
        </authorList>
    </citation>
    <scope>NUCLEOTIDE SEQUENCE</scope>
    <source>
        <strain evidence="2">CP</strain>
    </source>
</reference>
<dbReference type="InterPro" id="IPR001480">
    <property type="entry name" value="Bulb-type_lectin_dom"/>
</dbReference>
<dbReference type="EMBL" id="JAUJYO010000014">
    <property type="protein sequence ID" value="KAK1298750.1"/>
    <property type="molecule type" value="Genomic_DNA"/>
</dbReference>
<reference evidence="2" key="2">
    <citation type="submission" date="2023-06" db="EMBL/GenBank/DDBJ databases">
        <authorList>
            <person name="Ma L."/>
            <person name="Liu K.-W."/>
            <person name="Li Z."/>
            <person name="Hsiao Y.-Y."/>
            <person name="Qi Y."/>
            <person name="Fu T."/>
            <person name="Tang G."/>
            <person name="Zhang D."/>
            <person name="Sun W.-H."/>
            <person name="Liu D.-K."/>
            <person name="Li Y."/>
            <person name="Chen G.-Z."/>
            <person name="Liu X.-D."/>
            <person name="Liao X.-Y."/>
            <person name="Jiang Y.-T."/>
            <person name="Yu X."/>
            <person name="Hao Y."/>
            <person name="Huang J."/>
            <person name="Zhao X.-W."/>
            <person name="Ke S."/>
            <person name="Chen Y.-Y."/>
            <person name="Wu W.-L."/>
            <person name="Hsu J.-L."/>
            <person name="Lin Y.-F."/>
            <person name="Huang M.-D."/>
            <person name="Li C.-Y."/>
            <person name="Huang L."/>
            <person name="Wang Z.-W."/>
            <person name="Zhao X."/>
            <person name="Zhong W.-Y."/>
            <person name="Peng D.-H."/>
            <person name="Ahmad S."/>
            <person name="Lan S."/>
            <person name="Zhang J.-S."/>
            <person name="Tsai W.-C."/>
            <person name="Van De Peer Y."/>
            <person name="Liu Z.-J."/>
        </authorList>
    </citation>
    <scope>NUCLEOTIDE SEQUENCE</scope>
    <source>
        <strain evidence="2">CP</strain>
        <tissue evidence="2">Leaves</tissue>
    </source>
</reference>
<protein>
    <recommendedName>
        <fullName evidence="1">Bulb-type lectin domain-containing protein</fullName>
    </recommendedName>
</protein>
<comment type="caution">
    <text evidence="2">The sequence shown here is derived from an EMBL/GenBank/DDBJ whole genome shotgun (WGS) entry which is preliminary data.</text>
</comment>
<keyword evidence="3" id="KW-1185">Reference proteome</keyword>
<dbReference type="SMART" id="SM00108">
    <property type="entry name" value="B_lectin"/>
    <property type="match status" value="1"/>
</dbReference>
<gene>
    <name evidence="2" type="ORF">QJS10_CPB14g00726</name>
</gene>
<evidence type="ECO:0000313" key="3">
    <source>
        <dbReference type="Proteomes" id="UP001180020"/>
    </source>
</evidence>
<dbReference type="SUPFAM" id="SSF51110">
    <property type="entry name" value="alpha-D-mannose-specific plant lectins"/>
    <property type="match status" value="1"/>
</dbReference>
<evidence type="ECO:0000259" key="1">
    <source>
        <dbReference type="PROSITE" id="PS50927"/>
    </source>
</evidence>
<proteinExistence type="predicted"/>
<dbReference type="InterPro" id="IPR036426">
    <property type="entry name" value="Bulb-type_lectin_dom_sf"/>
</dbReference>
<dbReference type="Proteomes" id="UP001180020">
    <property type="component" value="Unassembled WGS sequence"/>
</dbReference>
<organism evidence="2 3">
    <name type="scientific">Acorus calamus</name>
    <name type="common">Sweet flag</name>
    <dbReference type="NCBI Taxonomy" id="4465"/>
    <lineage>
        <taxon>Eukaryota</taxon>
        <taxon>Viridiplantae</taxon>
        <taxon>Streptophyta</taxon>
        <taxon>Embryophyta</taxon>
        <taxon>Tracheophyta</taxon>
        <taxon>Spermatophyta</taxon>
        <taxon>Magnoliopsida</taxon>
        <taxon>Liliopsida</taxon>
        <taxon>Acoraceae</taxon>
        <taxon>Acorus</taxon>
    </lineage>
</organism>
<name>A0AAV9DBW0_ACOCL</name>
<accession>A0AAV9DBW0</accession>
<dbReference type="PROSITE" id="PS50927">
    <property type="entry name" value="BULB_LECTIN"/>
    <property type="match status" value="1"/>
</dbReference>
<evidence type="ECO:0000313" key="2">
    <source>
        <dbReference type="EMBL" id="KAK1298750.1"/>
    </source>
</evidence>